<evidence type="ECO:0000256" key="8">
    <source>
        <dbReference type="PIRSR" id="PIRSR605150-1"/>
    </source>
</evidence>
<reference evidence="12" key="1">
    <citation type="submission" date="2019-10" db="EMBL/GenBank/DDBJ databases">
        <authorList>
            <person name="Zhang R."/>
            <person name="Pan Y."/>
            <person name="Wang J."/>
            <person name="Ma R."/>
            <person name="Yu S."/>
        </authorList>
    </citation>
    <scope>NUCLEOTIDE SEQUENCE</scope>
    <source>
        <strain evidence="12">LA-IB0</strain>
        <tissue evidence="12">Leaf</tissue>
    </source>
</reference>
<dbReference type="Pfam" id="PF03552">
    <property type="entry name" value="Cellulose_synt"/>
    <property type="match status" value="2"/>
</dbReference>
<dbReference type="PANTHER" id="PTHR13301">
    <property type="entry name" value="X-BOX TRANSCRIPTION FACTOR-RELATED"/>
    <property type="match status" value="1"/>
</dbReference>
<keyword evidence="5 11" id="KW-1133">Transmembrane helix</keyword>
<dbReference type="GO" id="GO:0016020">
    <property type="term" value="C:membrane"/>
    <property type="evidence" value="ECO:0007669"/>
    <property type="project" value="InterPro"/>
</dbReference>
<feature type="transmembrane region" description="Helical" evidence="11">
    <location>
        <begin position="688"/>
        <end position="707"/>
    </location>
</feature>
<gene>
    <name evidence="12" type="ORF">BUALT_Bualt10G0068900</name>
</gene>
<feature type="binding site" evidence="9">
    <location>
        <position position="119"/>
    </location>
    <ligand>
        <name>UDP-alpha-D-glucose</name>
        <dbReference type="ChEBI" id="CHEBI:58885"/>
    </ligand>
</feature>
<feature type="transmembrane region" description="Helical" evidence="11">
    <location>
        <begin position="603"/>
        <end position="625"/>
    </location>
</feature>
<keyword evidence="2" id="KW-0328">Glycosyltransferase</keyword>
<dbReference type="GO" id="GO:0071555">
    <property type="term" value="P:cell wall organization"/>
    <property type="evidence" value="ECO:0007669"/>
    <property type="project" value="UniProtKB-KW"/>
</dbReference>
<dbReference type="Gene3D" id="3.90.550.10">
    <property type="entry name" value="Spore Coat Polysaccharide Biosynthesis Protein SpsA, Chain A"/>
    <property type="match status" value="2"/>
</dbReference>
<comment type="caution">
    <text evidence="12">The sequence shown here is derived from an EMBL/GenBank/DDBJ whole genome shotgun (WGS) entry which is preliminary data.</text>
</comment>
<feature type="transmembrane region" description="Helical" evidence="11">
    <location>
        <begin position="56"/>
        <end position="75"/>
    </location>
</feature>
<dbReference type="EMBL" id="WHWC01000010">
    <property type="protein sequence ID" value="KAG8375135.1"/>
    <property type="molecule type" value="Genomic_DNA"/>
</dbReference>
<dbReference type="SUPFAM" id="SSF53448">
    <property type="entry name" value="Nucleotide-diphospho-sugar transferases"/>
    <property type="match status" value="1"/>
</dbReference>
<evidence type="ECO:0000313" key="13">
    <source>
        <dbReference type="Proteomes" id="UP000826271"/>
    </source>
</evidence>
<keyword evidence="6 11" id="KW-0472">Membrane</keyword>
<feature type="transmembrane region" description="Helical" evidence="11">
    <location>
        <begin position="29"/>
        <end position="50"/>
    </location>
</feature>
<evidence type="ECO:0008006" key="14">
    <source>
        <dbReference type="Google" id="ProtNLM"/>
    </source>
</evidence>
<feature type="transmembrane region" description="Helical" evidence="11">
    <location>
        <begin position="719"/>
        <end position="737"/>
    </location>
</feature>
<keyword evidence="3" id="KW-0808">Transferase</keyword>
<name>A0AAV6X7M9_9LAMI</name>
<proteinExistence type="predicted"/>
<keyword evidence="7" id="KW-0961">Cell wall biogenesis/degradation</keyword>
<evidence type="ECO:0000313" key="12">
    <source>
        <dbReference type="EMBL" id="KAG8375135.1"/>
    </source>
</evidence>
<dbReference type="FunFam" id="3.90.550.10:FF:000135">
    <property type="entry name" value="Cellulose synthase-like protein G3"/>
    <property type="match status" value="1"/>
</dbReference>
<feature type="binding site" evidence="9">
    <location>
        <position position="118"/>
    </location>
    <ligand>
        <name>UDP-alpha-D-glucose</name>
        <dbReference type="ChEBI" id="CHEBI:58885"/>
    </ligand>
</feature>
<evidence type="ECO:0000256" key="2">
    <source>
        <dbReference type="ARBA" id="ARBA00022676"/>
    </source>
</evidence>
<feature type="transmembrane region" description="Helical" evidence="11">
    <location>
        <begin position="524"/>
        <end position="543"/>
    </location>
</feature>
<sequence length="741" mass="84358">MKMTTTATTAPPPPLHSLRPLRRRHFNRLFAVVYALALLSLFYQHILTLIYSKTLISLLISLSLFISDVLLAYMWSTTQAFRMNPVHRRVFQENLHKTLDRKDFPAMDIFICTADPYKEPPFNVVNTALSVMAYDYPTEKLSVYVSDDGGSELTMFAFMEAAKFGKLWLPFCKENNVIERCPDAYFSSNYALKAKTLEIKMMYESMKIKVENVVERGKISDEYISSEEERQILSQYWTNDFTRQNHPSVIQVLLNSSKDVDSEGESMPNLVYVSREKSKTSPHHFKAGALNALLRVSASMTNAPIVLTLDCDMYSNDPLTPQRALCYFTDKSSRPNYGYIQFPQRFHGLNKADIYASEHKRLFLANPVGMDGLNGTSYVGTGCFFRRRVFFGGPSLFVQPEIPELDPNQIVGKLIDGQDVLRLTRHVAGCNYENQTNWGSKMGFRYGSLVEDYYTGYRLQCEGWESIFYDPIRPAFLGDVPISLNDVLSQTKRWSVGLLEVGFSKYSPLTFGIRAMGILMGQSYAHYAFWPIWWFPVTIYAFLPSLALLNAIPIFPKVYEPCFLLYMFLILGAYGQDCLDFILTQGTFQRWWSDQRMWLIRSLSAFIFGSIEYITKCLGIATHGFNVTSKVMDDEQSKRYDQGIFEFGVSSPMFVLLATAAILNLVAFVSGFVLILKERSLDNFFMQILIAGFGVLNSLPFYGAMFLRSDKGRMPTNTTITSTLLVGVLYGVASLILKTRS</sequence>
<dbReference type="GO" id="GO:0012505">
    <property type="term" value="C:endomembrane system"/>
    <property type="evidence" value="ECO:0007669"/>
    <property type="project" value="UniProtKB-SubCell"/>
</dbReference>
<feature type="transmembrane region" description="Helical" evidence="11">
    <location>
        <begin position="653"/>
        <end position="676"/>
    </location>
</feature>
<evidence type="ECO:0000256" key="11">
    <source>
        <dbReference type="SAM" id="Phobius"/>
    </source>
</evidence>
<feature type="binding site" evidence="9">
    <location>
        <position position="148"/>
    </location>
    <ligand>
        <name>UDP-alpha-D-glucose</name>
        <dbReference type="ChEBI" id="CHEBI:58885"/>
    </ligand>
</feature>
<feature type="binding site" evidence="10">
    <location>
        <position position="310"/>
    </location>
    <ligand>
        <name>Mn(2+)</name>
        <dbReference type="ChEBI" id="CHEBI:29035"/>
    </ligand>
</feature>
<organism evidence="12 13">
    <name type="scientific">Buddleja alternifolia</name>
    <dbReference type="NCBI Taxonomy" id="168488"/>
    <lineage>
        <taxon>Eukaryota</taxon>
        <taxon>Viridiplantae</taxon>
        <taxon>Streptophyta</taxon>
        <taxon>Embryophyta</taxon>
        <taxon>Tracheophyta</taxon>
        <taxon>Spermatophyta</taxon>
        <taxon>Magnoliopsida</taxon>
        <taxon>eudicotyledons</taxon>
        <taxon>Gunneridae</taxon>
        <taxon>Pentapetalae</taxon>
        <taxon>asterids</taxon>
        <taxon>lamiids</taxon>
        <taxon>Lamiales</taxon>
        <taxon>Scrophulariaceae</taxon>
        <taxon>Buddlejeae</taxon>
        <taxon>Buddleja</taxon>
    </lineage>
</organism>
<dbReference type="AlphaFoldDB" id="A0AAV6X7M9"/>
<dbReference type="Proteomes" id="UP000826271">
    <property type="component" value="Unassembled WGS sequence"/>
</dbReference>
<accession>A0AAV6X7M9</accession>
<comment type="subcellular location">
    <subcellularLocation>
        <location evidence="1">Endomembrane system</location>
        <topology evidence="1">Multi-pass membrane protein</topology>
    </subcellularLocation>
</comment>
<evidence type="ECO:0000256" key="3">
    <source>
        <dbReference type="ARBA" id="ARBA00022679"/>
    </source>
</evidence>
<evidence type="ECO:0000256" key="6">
    <source>
        <dbReference type="ARBA" id="ARBA00023136"/>
    </source>
</evidence>
<dbReference type="GO" id="GO:0016760">
    <property type="term" value="F:cellulose synthase (UDP-forming) activity"/>
    <property type="evidence" value="ECO:0007669"/>
    <property type="project" value="InterPro"/>
</dbReference>
<dbReference type="InterPro" id="IPR005150">
    <property type="entry name" value="Cellulose_synth"/>
</dbReference>
<evidence type="ECO:0000256" key="10">
    <source>
        <dbReference type="PIRSR" id="PIRSR605150-3"/>
    </source>
</evidence>
<feature type="active site" evidence="8">
    <location>
        <position position="148"/>
    </location>
</feature>
<evidence type="ECO:0000256" key="1">
    <source>
        <dbReference type="ARBA" id="ARBA00004127"/>
    </source>
</evidence>
<evidence type="ECO:0000256" key="7">
    <source>
        <dbReference type="ARBA" id="ARBA00023316"/>
    </source>
</evidence>
<dbReference type="GO" id="GO:0030244">
    <property type="term" value="P:cellulose biosynthetic process"/>
    <property type="evidence" value="ECO:0007669"/>
    <property type="project" value="InterPro"/>
</dbReference>
<evidence type="ECO:0000256" key="5">
    <source>
        <dbReference type="ARBA" id="ARBA00022989"/>
    </source>
</evidence>
<keyword evidence="13" id="KW-1185">Reference proteome</keyword>
<feature type="binding site" evidence="10">
    <location>
        <position position="286"/>
    </location>
    <ligand>
        <name>Mn(2+)</name>
        <dbReference type="ChEBI" id="CHEBI:29035"/>
    </ligand>
</feature>
<feature type="transmembrane region" description="Helical" evidence="11">
    <location>
        <begin position="563"/>
        <end position="583"/>
    </location>
</feature>
<protein>
    <recommendedName>
        <fullName evidence="14">Cellulose synthase-like protein G3</fullName>
    </recommendedName>
</protein>
<evidence type="ECO:0000256" key="4">
    <source>
        <dbReference type="ARBA" id="ARBA00022692"/>
    </source>
</evidence>
<evidence type="ECO:0000256" key="9">
    <source>
        <dbReference type="PIRSR" id="PIRSR605150-2"/>
    </source>
</evidence>
<feature type="active site" evidence="8">
    <location>
        <position position="452"/>
    </location>
</feature>
<keyword evidence="4 11" id="KW-0812">Transmembrane</keyword>
<dbReference type="InterPro" id="IPR029044">
    <property type="entry name" value="Nucleotide-diphossugar_trans"/>
</dbReference>